<evidence type="ECO:0000313" key="2">
    <source>
        <dbReference type="EMBL" id="MDB1126241.1"/>
    </source>
</evidence>
<reference evidence="2 3" key="1">
    <citation type="submission" date="2023-01" db="EMBL/GenBank/DDBJ databases">
        <title>Vibrio sp. KJ40-1 sp.nov, isolated from marine algae.</title>
        <authorList>
            <person name="Butt M."/>
            <person name="Kim J.M.J."/>
            <person name="Jeon C.O.C."/>
        </authorList>
    </citation>
    <scope>NUCLEOTIDE SEQUENCE [LARGE SCALE GENOMIC DNA]</scope>
    <source>
        <strain evidence="2 3">KJ40-1</strain>
    </source>
</reference>
<dbReference type="NCBIfam" id="NF007714">
    <property type="entry name" value="PRK10410.1-2"/>
    <property type="match status" value="1"/>
</dbReference>
<dbReference type="RefSeq" id="WP_272140691.1">
    <property type="nucleotide sequence ID" value="NZ_JAQLOI010000003.1"/>
</dbReference>
<evidence type="ECO:0000256" key="1">
    <source>
        <dbReference type="SAM" id="MobiDB-lite"/>
    </source>
</evidence>
<dbReference type="Proteomes" id="UP001210678">
    <property type="component" value="Unassembled WGS sequence"/>
</dbReference>
<accession>A0ABT4YXF7</accession>
<gene>
    <name evidence="2" type="ORF">PGX00_22250</name>
</gene>
<name>A0ABT4YXF7_9VIBR</name>
<keyword evidence="3" id="KW-1185">Reference proteome</keyword>
<sequence length="131" mass="15333">MRVSKILQGELATEYKTVSAMMEIYCQKNHGIKGGLCDSCSELLIYAETKLDRCPYGQEKPTCNNCPIHCYKPEPKEDMRLIMRYSGPRMLFKHPILAIRHLRHEKREVPNQPKKQASNRHNRMKAMREKS</sequence>
<protein>
    <submittedName>
        <fullName evidence="2">Nitrous oxide-stimulated promoter family protein</fullName>
    </submittedName>
</protein>
<proteinExistence type="predicted"/>
<dbReference type="NCBIfam" id="NF007715">
    <property type="entry name" value="PRK10410.1-3"/>
    <property type="match status" value="1"/>
</dbReference>
<evidence type="ECO:0000313" key="3">
    <source>
        <dbReference type="Proteomes" id="UP001210678"/>
    </source>
</evidence>
<feature type="region of interest" description="Disordered" evidence="1">
    <location>
        <begin position="105"/>
        <end position="131"/>
    </location>
</feature>
<organism evidence="2 3">
    <name type="scientific">Vibrio algarum</name>
    <dbReference type="NCBI Taxonomy" id="3020714"/>
    <lineage>
        <taxon>Bacteria</taxon>
        <taxon>Pseudomonadati</taxon>
        <taxon>Pseudomonadota</taxon>
        <taxon>Gammaproteobacteria</taxon>
        <taxon>Vibrionales</taxon>
        <taxon>Vibrionaceae</taxon>
        <taxon>Vibrio</taxon>
    </lineage>
</organism>
<dbReference type="EMBL" id="JAQLOI010000003">
    <property type="protein sequence ID" value="MDB1126241.1"/>
    <property type="molecule type" value="Genomic_DNA"/>
</dbReference>
<dbReference type="InterPro" id="IPR020483">
    <property type="entry name" value="Uncharacterised_YgbA"/>
</dbReference>
<comment type="caution">
    <text evidence="2">The sequence shown here is derived from an EMBL/GenBank/DDBJ whole genome shotgun (WGS) entry which is preliminary data.</text>
</comment>
<dbReference type="Pfam" id="PF11756">
    <property type="entry name" value="YgbA_NO"/>
    <property type="match status" value="1"/>
</dbReference>